<dbReference type="Proteomes" id="UP000009235">
    <property type="component" value="Chromosome"/>
</dbReference>
<evidence type="ECO:0000313" key="1">
    <source>
        <dbReference type="EMBL" id="AEF40731.1"/>
    </source>
</evidence>
<sequence>MPGWTTIYVGGISKIRWPLRWATSVLIRHLRFWLIELPGRHDFWAIR</sequence>
<protein>
    <submittedName>
        <fullName evidence="1">Uncharacterized protein</fullName>
    </submittedName>
</protein>
<dbReference type="KEGG" id="asd:AS9A_2284"/>
<reference evidence="1 2" key="1">
    <citation type="journal article" date="2011" name="J. Bacteriol.">
        <title>Complete genome sequence of Amycolicicoccus subflavus DQS3-9A1T, an actinomycete isolated from crude oil-polluted soil.</title>
        <authorList>
            <person name="Cai M."/>
            <person name="Chen W.M."/>
            <person name="Nie Y."/>
            <person name="Chi C.Q."/>
            <person name="Wang Y.N."/>
            <person name="Tang Y.Q."/>
            <person name="Li G.Y."/>
            <person name="Wu X.L."/>
        </authorList>
    </citation>
    <scope>NUCLEOTIDE SEQUENCE [LARGE SCALE GENOMIC DNA]</scope>
    <source>
        <strain evidence="2">DSM 45089 / DQS3-9A1</strain>
    </source>
</reference>
<dbReference type="HOGENOM" id="CLU_3163900_0_0_11"/>
<name>F6ER44_HOYSD</name>
<keyword evidence="2" id="KW-1185">Reference proteome</keyword>
<organism evidence="1 2">
    <name type="scientific">Hoyosella subflava (strain DSM 45089 / JCM 17490 / NBRC 109087 / DQS3-9A1)</name>
    <name type="common">Amycolicicoccus subflavus</name>
    <dbReference type="NCBI Taxonomy" id="443218"/>
    <lineage>
        <taxon>Bacteria</taxon>
        <taxon>Bacillati</taxon>
        <taxon>Actinomycetota</taxon>
        <taxon>Actinomycetes</taxon>
        <taxon>Mycobacteriales</taxon>
        <taxon>Hoyosellaceae</taxon>
        <taxon>Hoyosella</taxon>
    </lineage>
</organism>
<dbReference type="EMBL" id="CP002786">
    <property type="protein sequence ID" value="AEF40731.1"/>
    <property type="molecule type" value="Genomic_DNA"/>
</dbReference>
<dbReference type="AlphaFoldDB" id="F6ER44"/>
<proteinExistence type="predicted"/>
<gene>
    <name evidence="1" type="ordered locus">AS9A_2284</name>
</gene>
<accession>F6ER44</accession>
<evidence type="ECO:0000313" key="2">
    <source>
        <dbReference type="Proteomes" id="UP000009235"/>
    </source>
</evidence>